<dbReference type="InterPro" id="IPR000522">
    <property type="entry name" value="ABC_transptr_permease_BtuC"/>
</dbReference>
<evidence type="ECO:0000256" key="1">
    <source>
        <dbReference type="ARBA" id="ARBA00004651"/>
    </source>
</evidence>
<organism evidence="9 10">
    <name type="scientific">Agrococcus casei LMG 22410</name>
    <dbReference type="NCBI Taxonomy" id="1255656"/>
    <lineage>
        <taxon>Bacteria</taxon>
        <taxon>Bacillati</taxon>
        <taxon>Actinomycetota</taxon>
        <taxon>Actinomycetes</taxon>
        <taxon>Micrococcales</taxon>
        <taxon>Microbacteriaceae</taxon>
        <taxon>Agrococcus</taxon>
    </lineage>
</organism>
<dbReference type="RefSeq" id="WP_086992020.1">
    <property type="nucleotide sequence ID" value="NZ_FUHU01000035.1"/>
</dbReference>
<proteinExistence type="inferred from homology"/>
<dbReference type="EMBL" id="FUHU01000035">
    <property type="protein sequence ID" value="SJM61829.1"/>
    <property type="molecule type" value="Genomic_DNA"/>
</dbReference>
<dbReference type="SUPFAM" id="SSF81345">
    <property type="entry name" value="ABC transporter involved in vitamin B12 uptake, BtuC"/>
    <property type="match status" value="1"/>
</dbReference>
<protein>
    <submittedName>
        <fullName evidence="9">ABC-type Fe3+-siderophore transport system, permease component</fullName>
    </submittedName>
</protein>
<evidence type="ECO:0000313" key="9">
    <source>
        <dbReference type="EMBL" id="SJM61829.1"/>
    </source>
</evidence>
<dbReference type="AlphaFoldDB" id="A0A1R4G0X4"/>
<keyword evidence="10" id="KW-1185">Reference proteome</keyword>
<feature type="transmembrane region" description="Helical" evidence="8">
    <location>
        <begin position="278"/>
        <end position="296"/>
    </location>
</feature>
<dbReference type="GO" id="GO:0005886">
    <property type="term" value="C:plasma membrane"/>
    <property type="evidence" value="ECO:0007669"/>
    <property type="project" value="UniProtKB-SubCell"/>
</dbReference>
<evidence type="ECO:0000256" key="6">
    <source>
        <dbReference type="ARBA" id="ARBA00022989"/>
    </source>
</evidence>
<gene>
    <name evidence="9" type="ORF">CZ674_08000</name>
</gene>
<reference evidence="9 10" key="1">
    <citation type="submission" date="2017-02" db="EMBL/GenBank/DDBJ databases">
        <authorList>
            <person name="Peterson S.W."/>
        </authorList>
    </citation>
    <scope>NUCLEOTIDE SEQUENCE [LARGE SCALE GENOMIC DNA]</scope>
    <source>
        <strain evidence="9 10">LMG 22410</strain>
    </source>
</reference>
<feature type="transmembrane region" description="Helical" evidence="8">
    <location>
        <begin position="63"/>
        <end position="80"/>
    </location>
</feature>
<keyword evidence="7 8" id="KW-0472">Membrane</keyword>
<evidence type="ECO:0000256" key="2">
    <source>
        <dbReference type="ARBA" id="ARBA00007935"/>
    </source>
</evidence>
<dbReference type="GeneID" id="303173154"/>
<comment type="similarity">
    <text evidence="2">Belongs to the binding-protein-dependent transport system permease family. FecCD subfamily.</text>
</comment>
<dbReference type="Pfam" id="PF01032">
    <property type="entry name" value="FecCD"/>
    <property type="match status" value="1"/>
</dbReference>
<keyword evidence="6 8" id="KW-1133">Transmembrane helix</keyword>
<dbReference type="Gene3D" id="1.10.3470.10">
    <property type="entry name" value="ABC transporter involved in vitamin B12 uptake, BtuC"/>
    <property type="match status" value="1"/>
</dbReference>
<feature type="transmembrane region" description="Helical" evidence="8">
    <location>
        <begin position="92"/>
        <end position="113"/>
    </location>
</feature>
<keyword evidence="3" id="KW-0813">Transport</keyword>
<dbReference type="GO" id="GO:0022857">
    <property type="term" value="F:transmembrane transporter activity"/>
    <property type="evidence" value="ECO:0007669"/>
    <property type="project" value="InterPro"/>
</dbReference>
<sequence length="334" mass="33373">MNRTSRAVLTGIAAVALLALVAVASLAIGSRSIEPEVVWQALTGADAQSNDAKVVLFQRVPRMVIGMLAGAALGVAGTLMQGLTRNPLADPGLLGVNAGASVAVLVGVLAFGITHPGGFTVFALVGAALAAAVVMAIGSRGGGGEAGPVKLALTGAAVTAGLTSLTMYLLNTEQTALDAFRFWSVGSLTGRDIESVVWVAPLIGIALVGSLFIGGGLNLLAMGEASARSLGHSVRTTQITTAVLIVVLCGSATAIAGPIVFAGLVVPHLLRALVGVDYRTIVAISIPAGAALLVAADVVGRMLAPSEVEAGLVVAFIGAPVLVGLVLKRRMVKL</sequence>
<evidence type="ECO:0000256" key="5">
    <source>
        <dbReference type="ARBA" id="ARBA00022692"/>
    </source>
</evidence>
<evidence type="ECO:0000256" key="3">
    <source>
        <dbReference type="ARBA" id="ARBA00022448"/>
    </source>
</evidence>
<dbReference type="GO" id="GO:0033214">
    <property type="term" value="P:siderophore-iron import into cell"/>
    <property type="evidence" value="ECO:0007669"/>
    <property type="project" value="TreeGrafter"/>
</dbReference>
<evidence type="ECO:0000256" key="7">
    <source>
        <dbReference type="ARBA" id="ARBA00023136"/>
    </source>
</evidence>
<evidence type="ECO:0000256" key="8">
    <source>
        <dbReference type="SAM" id="Phobius"/>
    </source>
</evidence>
<feature type="transmembrane region" description="Helical" evidence="8">
    <location>
        <begin position="196"/>
        <end position="221"/>
    </location>
</feature>
<dbReference type="Proteomes" id="UP000195787">
    <property type="component" value="Unassembled WGS sequence"/>
</dbReference>
<dbReference type="PANTHER" id="PTHR30472:SF1">
    <property type="entry name" value="FE(3+) DICITRATE TRANSPORT SYSTEM PERMEASE PROTEIN FECC-RELATED"/>
    <property type="match status" value="1"/>
</dbReference>
<accession>A0A1R4G0X4</accession>
<keyword evidence="4" id="KW-1003">Cell membrane</keyword>
<dbReference type="OrthoDB" id="9782305at2"/>
<dbReference type="InterPro" id="IPR037294">
    <property type="entry name" value="ABC_BtuC-like"/>
</dbReference>
<dbReference type="CDD" id="cd06550">
    <property type="entry name" value="TM_ABC_iron-siderophores_like"/>
    <property type="match status" value="1"/>
</dbReference>
<name>A0A1R4G0X4_9MICO</name>
<feature type="transmembrane region" description="Helical" evidence="8">
    <location>
        <begin position="119"/>
        <end position="139"/>
    </location>
</feature>
<keyword evidence="5 8" id="KW-0812">Transmembrane</keyword>
<dbReference type="FunFam" id="1.10.3470.10:FF:000001">
    <property type="entry name" value="Vitamin B12 ABC transporter permease BtuC"/>
    <property type="match status" value="1"/>
</dbReference>
<feature type="transmembrane region" description="Helical" evidence="8">
    <location>
        <begin position="242"/>
        <end position="266"/>
    </location>
</feature>
<dbReference type="PANTHER" id="PTHR30472">
    <property type="entry name" value="FERRIC ENTEROBACTIN TRANSPORT SYSTEM PERMEASE PROTEIN"/>
    <property type="match status" value="1"/>
</dbReference>
<feature type="transmembrane region" description="Helical" evidence="8">
    <location>
        <begin position="308"/>
        <end position="327"/>
    </location>
</feature>
<evidence type="ECO:0000256" key="4">
    <source>
        <dbReference type="ARBA" id="ARBA00022475"/>
    </source>
</evidence>
<feature type="transmembrane region" description="Helical" evidence="8">
    <location>
        <begin position="151"/>
        <end position="170"/>
    </location>
</feature>
<comment type="subcellular location">
    <subcellularLocation>
        <location evidence="1">Cell membrane</location>
        <topology evidence="1">Multi-pass membrane protein</topology>
    </subcellularLocation>
</comment>
<evidence type="ECO:0000313" key="10">
    <source>
        <dbReference type="Proteomes" id="UP000195787"/>
    </source>
</evidence>